<dbReference type="GO" id="GO:0004794">
    <property type="term" value="F:threonine deaminase activity"/>
    <property type="evidence" value="ECO:0007669"/>
    <property type="project" value="TreeGrafter"/>
</dbReference>
<dbReference type="InterPro" id="IPR001926">
    <property type="entry name" value="TrpB-like_PALP"/>
</dbReference>
<dbReference type="GO" id="GO:0006565">
    <property type="term" value="P:L-serine catabolic process"/>
    <property type="evidence" value="ECO:0007669"/>
    <property type="project" value="TreeGrafter"/>
</dbReference>
<dbReference type="Gene3D" id="6.10.140.2220">
    <property type="match status" value="1"/>
</dbReference>
<dbReference type="SUPFAM" id="SSF144232">
    <property type="entry name" value="HIT/MYND zinc finger-like"/>
    <property type="match status" value="1"/>
</dbReference>
<dbReference type="InterPro" id="IPR036052">
    <property type="entry name" value="TrpB-like_PALP_sf"/>
</dbReference>
<dbReference type="GO" id="GO:0008270">
    <property type="term" value="F:zinc ion binding"/>
    <property type="evidence" value="ECO:0007669"/>
    <property type="project" value="UniProtKB-KW"/>
</dbReference>
<dbReference type="Proteomes" id="UP001280581">
    <property type="component" value="Unassembled WGS sequence"/>
</dbReference>
<dbReference type="GO" id="GO:0006567">
    <property type="term" value="P:L-threonine catabolic process"/>
    <property type="evidence" value="ECO:0007669"/>
    <property type="project" value="TreeGrafter"/>
</dbReference>
<dbReference type="AlphaFoldDB" id="A0AAN6RK28"/>
<sequence>MRGAGATKVIQEGASWYECDQYLRETVMTEAKEAGEMPVYVPPFDAKEIWDGHATMVDEIVAQMGVGQKPDAIICSVGGGGLFCGIIQGLEKAGLGDVPVLAVETKGAHSLALSLEKGTLSTLPGITSIATTLGARTVAPQAFLYGQRPSVTSVVLTDEDAIEGCVRFADDERIMVEAACGKRSIKDKVPQQMMSGDVEEVIIWPTIMGAWGDGLFQSDHDFDMISELENEAGLHKLMEVDIAKAKEDGDTNAEENFYYSMYGPSHPDVVRTYLDSGILVSLIETKKAEMLGPPSESHLFRDPCYAYVLLGACAMSLGCTLPLDYLNTLKKVYTEGGLMPGALKQMHKALYGPDGFINGVPYDFQSKCLLETAMAKGHQNQTSAGSSQSLNVLGPGGFFNTGMGDSSSSAIIKELREQHSQPDSCGGCGVKTQLSGEALMQCAKCKSRKYCSRECQKKHWKVHKKICDPALG</sequence>
<dbReference type="SUPFAM" id="SSF53686">
    <property type="entry name" value="Tryptophan synthase beta subunit-like PLP-dependent enzymes"/>
    <property type="match status" value="1"/>
</dbReference>
<comment type="catalytic activity">
    <reaction evidence="9">
        <text>L-serine = pyruvate + NH4(+)</text>
        <dbReference type="Rhea" id="RHEA:19169"/>
        <dbReference type="ChEBI" id="CHEBI:15361"/>
        <dbReference type="ChEBI" id="CHEBI:28938"/>
        <dbReference type="ChEBI" id="CHEBI:33384"/>
        <dbReference type="EC" id="4.3.1.17"/>
    </reaction>
</comment>
<organism evidence="12 13">
    <name type="scientific">Pseudopithomyces chartarum</name>
    <dbReference type="NCBI Taxonomy" id="1892770"/>
    <lineage>
        <taxon>Eukaryota</taxon>
        <taxon>Fungi</taxon>
        <taxon>Dikarya</taxon>
        <taxon>Ascomycota</taxon>
        <taxon>Pezizomycotina</taxon>
        <taxon>Dothideomycetes</taxon>
        <taxon>Pleosporomycetidae</taxon>
        <taxon>Pleosporales</taxon>
        <taxon>Massarineae</taxon>
        <taxon>Didymosphaeriaceae</taxon>
        <taxon>Pseudopithomyces</taxon>
    </lineage>
</organism>
<dbReference type="EC" id="4.3.1.17" evidence="3"/>
<comment type="similarity">
    <text evidence="2">Belongs to the serine/threonine dehydratase family.</text>
</comment>
<evidence type="ECO:0000256" key="5">
    <source>
        <dbReference type="ARBA" id="ARBA00022771"/>
    </source>
</evidence>
<dbReference type="Pfam" id="PF01753">
    <property type="entry name" value="zf-MYND"/>
    <property type="match status" value="1"/>
</dbReference>
<keyword evidence="13" id="KW-1185">Reference proteome</keyword>
<evidence type="ECO:0000256" key="2">
    <source>
        <dbReference type="ARBA" id="ARBA00010869"/>
    </source>
</evidence>
<keyword evidence="8" id="KW-0456">Lyase</keyword>
<dbReference type="GO" id="GO:0009097">
    <property type="term" value="P:isoleucine biosynthetic process"/>
    <property type="evidence" value="ECO:0007669"/>
    <property type="project" value="TreeGrafter"/>
</dbReference>
<evidence type="ECO:0000256" key="1">
    <source>
        <dbReference type="ARBA" id="ARBA00001933"/>
    </source>
</evidence>
<dbReference type="PANTHER" id="PTHR48078:SF2">
    <property type="entry name" value="CATABOLIC L-SERINE_THREONINE DEHYDRATASE"/>
    <property type="match status" value="1"/>
</dbReference>
<keyword evidence="6" id="KW-0862">Zinc</keyword>
<evidence type="ECO:0000256" key="4">
    <source>
        <dbReference type="ARBA" id="ARBA00022723"/>
    </source>
</evidence>
<dbReference type="InterPro" id="IPR050147">
    <property type="entry name" value="Ser/Thr_Dehydratase"/>
</dbReference>
<dbReference type="PROSITE" id="PS50865">
    <property type="entry name" value="ZF_MYND_2"/>
    <property type="match status" value="1"/>
</dbReference>
<keyword evidence="7" id="KW-0663">Pyridoxal phosphate</keyword>
<comment type="cofactor">
    <cofactor evidence="1">
        <name>pyridoxal 5'-phosphate</name>
        <dbReference type="ChEBI" id="CHEBI:597326"/>
    </cofactor>
</comment>
<gene>
    <name evidence="12" type="ORF">GRF29_44g1764958</name>
</gene>
<evidence type="ECO:0000256" key="6">
    <source>
        <dbReference type="ARBA" id="ARBA00022833"/>
    </source>
</evidence>
<keyword evidence="5 10" id="KW-0863">Zinc-finger</keyword>
<name>A0AAN6RK28_9PLEO</name>
<evidence type="ECO:0000256" key="9">
    <source>
        <dbReference type="ARBA" id="ARBA00049406"/>
    </source>
</evidence>
<evidence type="ECO:0000256" key="7">
    <source>
        <dbReference type="ARBA" id="ARBA00022898"/>
    </source>
</evidence>
<evidence type="ECO:0000256" key="8">
    <source>
        <dbReference type="ARBA" id="ARBA00023239"/>
    </source>
</evidence>
<dbReference type="PROSITE" id="PS01360">
    <property type="entry name" value="ZF_MYND_1"/>
    <property type="match status" value="1"/>
</dbReference>
<dbReference type="PANTHER" id="PTHR48078">
    <property type="entry name" value="THREONINE DEHYDRATASE, MITOCHONDRIAL-RELATED"/>
    <property type="match status" value="1"/>
</dbReference>
<reference evidence="12 13" key="1">
    <citation type="submission" date="2021-02" db="EMBL/GenBank/DDBJ databases">
        <title>Genome assembly of Pseudopithomyces chartarum.</title>
        <authorList>
            <person name="Jauregui R."/>
            <person name="Singh J."/>
            <person name="Voisey C."/>
        </authorList>
    </citation>
    <scope>NUCLEOTIDE SEQUENCE [LARGE SCALE GENOMIC DNA]</scope>
    <source>
        <strain evidence="12 13">AGR01</strain>
    </source>
</reference>
<dbReference type="GO" id="GO:0003941">
    <property type="term" value="F:L-serine ammonia-lyase activity"/>
    <property type="evidence" value="ECO:0007669"/>
    <property type="project" value="UniProtKB-EC"/>
</dbReference>
<dbReference type="EMBL" id="WVTA01000005">
    <property type="protein sequence ID" value="KAK3210127.1"/>
    <property type="molecule type" value="Genomic_DNA"/>
</dbReference>
<evidence type="ECO:0000313" key="13">
    <source>
        <dbReference type="Proteomes" id="UP001280581"/>
    </source>
</evidence>
<protein>
    <recommendedName>
        <fullName evidence="3">L-serine ammonia-lyase</fullName>
        <ecNumber evidence="3">4.3.1.17</ecNumber>
    </recommendedName>
</protein>
<dbReference type="Pfam" id="PF00291">
    <property type="entry name" value="PALP"/>
    <property type="match status" value="1"/>
</dbReference>
<proteinExistence type="inferred from homology"/>
<dbReference type="Gene3D" id="3.40.50.1100">
    <property type="match status" value="2"/>
</dbReference>
<keyword evidence="4" id="KW-0479">Metal-binding</keyword>
<dbReference type="InterPro" id="IPR002893">
    <property type="entry name" value="Znf_MYND"/>
</dbReference>
<evidence type="ECO:0000256" key="10">
    <source>
        <dbReference type="PROSITE-ProRule" id="PRU00134"/>
    </source>
</evidence>
<evidence type="ECO:0000259" key="11">
    <source>
        <dbReference type="PROSITE" id="PS50865"/>
    </source>
</evidence>
<comment type="caution">
    <text evidence="12">The sequence shown here is derived from an EMBL/GenBank/DDBJ whole genome shotgun (WGS) entry which is preliminary data.</text>
</comment>
<accession>A0AAN6RK28</accession>
<feature type="domain" description="MYND-type" evidence="11">
    <location>
        <begin position="425"/>
        <end position="467"/>
    </location>
</feature>
<evidence type="ECO:0000256" key="3">
    <source>
        <dbReference type="ARBA" id="ARBA00012093"/>
    </source>
</evidence>
<evidence type="ECO:0000313" key="12">
    <source>
        <dbReference type="EMBL" id="KAK3210127.1"/>
    </source>
</evidence>